<keyword evidence="1" id="KW-0175">Coiled coil</keyword>
<dbReference type="Proteomes" id="UP000315010">
    <property type="component" value="Unassembled WGS sequence"/>
</dbReference>
<dbReference type="Pfam" id="PF03992">
    <property type="entry name" value="ABM"/>
    <property type="match status" value="1"/>
</dbReference>
<keyword evidence="3" id="KW-0560">Oxidoreductase</keyword>
<dbReference type="OrthoDB" id="5241825at2"/>
<dbReference type="GO" id="GO:0004497">
    <property type="term" value="F:monooxygenase activity"/>
    <property type="evidence" value="ECO:0007669"/>
    <property type="project" value="UniProtKB-KW"/>
</dbReference>
<dbReference type="AlphaFoldDB" id="A0A5C5ZBR9"/>
<dbReference type="PROSITE" id="PS51725">
    <property type="entry name" value="ABM"/>
    <property type="match status" value="1"/>
</dbReference>
<organism evidence="3 4">
    <name type="scientific">Novipirellula herctigrandis</name>
    <dbReference type="NCBI Taxonomy" id="2527986"/>
    <lineage>
        <taxon>Bacteria</taxon>
        <taxon>Pseudomonadati</taxon>
        <taxon>Planctomycetota</taxon>
        <taxon>Planctomycetia</taxon>
        <taxon>Pirellulales</taxon>
        <taxon>Pirellulaceae</taxon>
        <taxon>Novipirellula</taxon>
    </lineage>
</organism>
<name>A0A5C5ZBR9_9BACT</name>
<dbReference type="InterPro" id="IPR011008">
    <property type="entry name" value="Dimeric_a/b-barrel"/>
</dbReference>
<dbReference type="Gene3D" id="3.30.70.100">
    <property type="match status" value="1"/>
</dbReference>
<reference evidence="3 4" key="1">
    <citation type="submission" date="2019-02" db="EMBL/GenBank/DDBJ databases">
        <title>Deep-cultivation of Planctomycetes and their phenomic and genomic characterization uncovers novel biology.</title>
        <authorList>
            <person name="Wiegand S."/>
            <person name="Jogler M."/>
            <person name="Boedeker C."/>
            <person name="Pinto D."/>
            <person name="Vollmers J."/>
            <person name="Rivas-Marin E."/>
            <person name="Kohn T."/>
            <person name="Peeters S.H."/>
            <person name="Heuer A."/>
            <person name="Rast P."/>
            <person name="Oberbeckmann S."/>
            <person name="Bunk B."/>
            <person name="Jeske O."/>
            <person name="Meyerdierks A."/>
            <person name="Storesund J.E."/>
            <person name="Kallscheuer N."/>
            <person name="Luecker S."/>
            <person name="Lage O.M."/>
            <person name="Pohl T."/>
            <person name="Merkel B.J."/>
            <person name="Hornburger P."/>
            <person name="Mueller R.-W."/>
            <person name="Bruemmer F."/>
            <person name="Labrenz M."/>
            <person name="Spormann A.M."/>
            <person name="Op Den Camp H."/>
            <person name="Overmann J."/>
            <person name="Amann R."/>
            <person name="Jetten M.S.M."/>
            <person name="Mascher T."/>
            <person name="Medema M.H."/>
            <person name="Devos D.P."/>
            <person name="Kaster A.-K."/>
            <person name="Ovreas L."/>
            <person name="Rohde M."/>
            <person name="Galperin M.Y."/>
            <person name="Jogler C."/>
        </authorList>
    </citation>
    <scope>NUCLEOTIDE SEQUENCE [LARGE SCALE GENOMIC DNA]</scope>
    <source>
        <strain evidence="3 4">CA13</strain>
    </source>
</reference>
<dbReference type="RefSeq" id="WP_146402384.1">
    <property type="nucleotide sequence ID" value="NZ_SJPJ01000001.1"/>
</dbReference>
<sequence>MSISKLITIKAKLNNEQNLLELLKEMVAESKKEMGCLTYDLYQETQNPREFSLMETWESKEDLKAHKQSEHFKYFVLKAPELIEDKSSVELIHHA</sequence>
<dbReference type="PANTHER" id="PTHR33336:SF15">
    <property type="entry name" value="ABM DOMAIN-CONTAINING PROTEIN"/>
    <property type="match status" value="1"/>
</dbReference>
<evidence type="ECO:0000313" key="4">
    <source>
        <dbReference type="Proteomes" id="UP000315010"/>
    </source>
</evidence>
<dbReference type="InterPro" id="IPR007138">
    <property type="entry name" value="ABM_dom"/>
</dbReference>
<gene>
    <name evidence="3" type="primary">ycnE</name>
    <name evidence="3" type="ORF">CA13_60670</name>
</gene>
<comment type="caution">
    <text evidence="3">The sequence shown here is derived from an EMBL/GenBank/DDBJ whole genome shotgun (WGS) entry which is preliminary data.</text>
</comment>
<protein>
    <submittedName>
        <fullName evidence="3">Putative monooxygenase YcnE</fullName>
        <ecNumber evidence="3">1.-.-.-</ecNumber>
    </submittedName>
</protein>
<dbReference type="PANTHER" id="PTHR33336">
    <property type="entry name" value="QUINOL MONOOXYGENASE YGIN-RELATED"/>
    <property type="match status" value="1"/>
</dbReference>
<evidence type="ECO:0000256" key="1">
    <source>
        <dbReference type="SAM" id="Coils"/>
    </source>
</evidence>
<keyword evidence="4" id="KW-1185">Reference proteome</keyword>
<evidence type="ECO:0000259" key="2">
    <source>
        <dbReference type="PROSITE" id="PS51725"/>
    </source>
</evidence>
<dbReference type="EC" id="1.-.-.-" evidence="3"/>
<dbReference type="InterPro" id="IPR050744">
    <property type="entry name" value="AI-2_Isomerase_LsrG"/>
</dbReference>
<dbReference type="EMBL" id="SJPJ01000001">
    <property type="protein sequence ID" value="TWT84587.1"/>
    <property type="molecule type" value="Genomic_DNA"/>
</dbReference>
<accession>A0A5C5ZBR9</accession>
<feature type="domain" description="ABM" evidence="2">
    <location>
        <begin position="3"/>
        <end position="91"/>
    </location>
</feature>
<keyword evidence="3" id="KW-0503">Monooxygenase</keyword>
<dbReference type="SUPFAM" id="SSF54909">
    <property type="entry name" value="Dimeric alpha+beta barrel"/>
    <property type="match status" value="1"/>
</dbReference>
<evidence type="ECO:0000313" key="3">
    <source>
        <dbReference type="EMBL" id="TWT84587.1"/>
    </source>
</evidence>
<proteinExistence type="predicted"/>
<feature type="coiled-coil region" evidence="1">
    <location>
        <begin position="6"/>
        <end position="33"/>
    </location>
</feature>